<evidence type="ECO:0000256" key="3">
    <source>
        <dbReference type="ARBA" id="ARBA00022676"/>
    </source>
</evidence>
<gene>
    <name evidence="10" type="ORF">SSP24_80270</name>
</gene>
<feature type="transmembrane region" description="Helical" evidence="8">
    <location>
        <begin position="68"/>
        <end position="88"/>
    </location>
</feature>
<keyword evidence="6 8" id="KW-1133">Transmembrane helix</keyword>
<dbReference type="PANTHER" id="PTHR33908">
    <property type="entry name" value="MANNOSYLTRANSFERASE YKCB-RELATED"/>
    <property type="match status" value="1"/>
</dbReference>
<evidence type="ECO:0000256" key="4">
    <source>
        <dbReference type="ARBA" id="ARBA00022679"/>
    </source>
</evidence>
<dbReference type="InterPro" id="IPR038731">
    <property type="entry name" value="RgtA/B/C-like"/>
</dbReference>
<evidence type="ECO:0000313" key="10">
    <source>
        <dbReference type="EMBL" id="GEC10372.1"/>
    </source>
</evidence>
<name>A0A4Y3VTN6_9ACTN</name>
<evidence type="ECO:0000256" key="6">
    <source>
        <dbReference type="ARBA" id="ARBA00022989"/>
    </source>
</evidence>
<dbReference type="Pfam" id="PF13231">
    <property type="entry name" value="PMT_2"/>
    <property type="match status" value="1"/>
</dbReference>
<keyword evidence="4" id="KW-0808">Transferase</keyword>
<dbReference type="GO" id="GO:0010041">
    <property type="term" value="P:response to iron(III) ion"/>
    <property type="evidence" value="ECO:0007669"/>
    <property type="project" value="TreeGrafter"/>
</dbReference>
<dbReference type="GO" id="GO:0009103">
    <property type="term" value="P:lipopolysaccharide biosynthetic process"/>
    <property type="evidence" value="ECO:0007669"/>
    <property type="project" value="UniProtKB-ARBA"/>
</dbReference>
<dbReference type="AlphaFoldDB" id="A0A4Y3VTN6"/>
<evidence type="ECO:0000313" key="11">
    <source>
        <dbReference type="Proteomes" id="UP000317881"/>
    </source>
</evidence>
<comment type="caution">
    <text evidence="10">The sequence shown here is derived from an EMBL/GenBank/DDBJ whole genome shotgun (WGS) entry which is preliminary data.</text>
</comment>
<comment type="subcellular location">
    <subcellularLocation>
        <location evidence="1">Cell membrane</location>
        <topology evidence="1">Multi-pass membrane protein</topology>
    </subcellularLocation>
</comment>
<protein>
    <recommendedName>
        <fullName evidence="9">Glycosyltransferase RgtA/B/C/D-like domain-containing protein</fullName>
    </recommendedName>
</protein>
<dbReference type="GO" id="GO:0005886">
    <property type="term" value="C:plasma membrane"/>
    <property type="evidence" value="ECO:0007669"/>
    <property type="project" value="UniProtKB-SubCell"/>
</dbReference>
<evidence type="ECO:0000259" key="9">
    <source>
        <dbReference type="Pfam" id="PF13231"/>
    </source>
</evidence>
<dbReference type="PANTHER" id="PTHR33908:SF3">
    <property type="entry name" value="UNDECAPRENYL PHOSPHATE-ALPHA-4-AMINO-4-DEOXY-L-ARABINOSE ARABINOSYL TRANSFERASE"/>
    <property type="match status" value="1"/>
</dbReference>
<evidence type="ECO:0000256" key="2">
    <source>
        <dbReference type="ARBA" id="ARBA00022475"/>
    </source>
</evidence>
<organism evidence="10 11">
    <name type="scientific">Streptomyces spinoverrucosus</name>
    <dbReference type="NCBI Taxonomy" id="284043"/>
    <lineage>
        <taxon>Bacteria</taxon>
        <taxon>Bacillati</taxon>
        <taxon>Actinomycetota</taxon>
        <taxon>Actinomycetes</taxon>
        <taxon>Kitasatosporales</taxon>
        <taxon>Streptomycetaceae</taxon>
        <taxon>Streptomyces</taxon>
    </lineage>
</organism>
<feature type="transmembrane region" description="Helical" evidence="8">
    <location>
        <begin position="185"/>
        <end position="205"/>
    </location>
</feature>
<dbReference type="Proteomes" id="UP000317881">
    <property type="component" value="Unassembled WGS sequence"/>
</dbReference>
<feature type="transmembrane region" description="Helical" evidence="8">
    <location>
        <begin position="97"/>
        <end position="115"/>
    </location>
</feature>
<keyword evidence="11" id="KW-1185">Reference proteome</keyword>
<feature type="transmembrane region" description="Helical" evidence="8">
    <location>
        <begin position="280"/>
        <end position="295"/>
    </location>
</feature>
<keyword evidence="3" id="KW-0328">Glycosyltransferase</keyword>
<feature type="transmembrane region" description="Helical" evidence="8">
    <location>
        <begin position="248"/>
        <end position="268"/>
    </location>
</feature>
<dbReference type="GO" id="GO:0016763">
    <property type="term" value="F:pentosyltransferase activity"/>
    <property type="evidence" value="ECO:0007669"/>
    <property type="project" value="TreeGrafter"/>
</dbReference>
<accession>A0A4Y3VTN6</accession>
<keyword evidence="2" id="KW-1003">Cell membrane</keyword>
<evidence type="ECO:0000256" key="7">
    <source>
        <dbReference type="ARBA" id="ARBA00023136"/>
    </source>
</evidence>
<feature type="transmembrane region" description="Helical" evidence="8">
    <location>
        <begin position="147"/>
        <end position="173"/>
    </location>
</feature>
<feature type="transmembrane region" description="Helical" evidence="8">
    <location>
        <begin position="121"/>
        <end position="140"/>
    </location>
</feature>
<keyword evidence="5 8" id="KW-0812">Transmembrane</keyword>
<evidence type="ECO:0000256" key="1">
    <source>
        <dbReference type="ARBA" id="ARBA00004651"/>
    </source>
</evidence>
<sequence>MPMLVALALGLWGIRRKNSMWGDESVTYQLAHRSMAHIWRTVQHVDLVHALYYTLMHGLFRLFGGELLTLRLPSVVAMSLAATGVGLLGRRLAGPRVGLLAGLVFPLIPQIQLYAQEGRSYAMVCALVTWSTYLLVRTVSRPSRVRWCAYGLAMLLAGLLHEFAILAVAAHGVTLLVSGVPRHVMRAWTVAACGAAAGLLPLAVFSAGQSGQVAWIAWPHPVQLLGLLAMAVVGIWCAPSPVTGRGPISLAALALPILILPGLVLLLLAPIKPLFVDRYVLYRTIGFALLLGAGIDHAFRRPPTGCASWAVAAAVLASLVPVSMHLRTPQSRHDDVVAIGRAVRQSARPGDGLLYLSGRHRVWTQARPQDTRVLTDLALAQDAVSSDTLSGTELPAQDIAHRMRAFRRIVAVRDAAGAHSDITAQELVKHRTLERYFHECTTKNVTGARITVYARDDVPCPGQESGGTDQR</sequence>
<evidence type="ECO:0000256" key="5">
    <source>
        <dbReference type="ARBA" id="ARBA00022692"/>
    </source>
</evidence>
<feature type="transmembrane region" description="Helical" evidence="8">
    <location>
        <begin position="307"/>
        <end position="326"/>
    </location>
</feature>
<reference evidence="10 11" key="1">
    <citation type="submission" date="2019-06" db="EMBL/GenBank/DDBJ databases">
        <title>Whole genome shotgun sequence of Streptomyces spinoverrucosus NBRC 14228.</title>
        <authorList>
            <person name="Hosoyama A."/>
            <person name="Uohara A."/>
            <person name="Ohji S."/>
            <person name="Ichikawa N."/>
        </authorList>
    </citation>
    <scope>NUCLEOTIDE SEQUENCE [LARGE SCALE GENOMIC DNA]</scope>
    <source>
        <strain evidence="10 11">NBRC 14228</strain>
    </source>
</reference>
<evidence type="ECO:0000256" key="8">
    <source>
        <dbReference type="SAM" id="Phobius"/>
    </source>
</evidence>
<proteinExistence type="predicted"/>
<keyword evidence="7 8" id="KW-0472">Membrane</keyword>
<feature type="domain" description="Glycosyltransferase RgtA/B/C/D-like" evidence="9">
    <location>
        <begin position="55"/>
        <end position="200"/>
    </location>
</feature>
<dbReference type="EMBL" id="BJND01000106">
    <property type="protein sequence ID" value="GEC10372.1"/>
    <property type="molecule type" value="Genomic_DNA"/>
</dbReference>
<dbReference type="InterPro" id="IPR050297">
    <property type="entry name" value="LipidA_mod_glycosyltrf_83"/>
</dbReference>
<feature type="transmembrane region" description="Helical" evidence="8">
    <location>
        <begin position="217"/>
        <end position="236"/>
    </location>
</feature>